<dbReference type="KEGG" id="gfs:119641695"/>
<dbReference type="RefSeq" id="XP_037896410.1">
    <property type="nucleotide sequence ID" value="XM_038040482.1"/>
</dbReference>
<comment type="subcellular location">
    <subcellularLocation>
        <location evidence="1">Membrane</location>
        <topology evidence="1">Multi-pass membrane protein</topology>
    </subcellularLocation>
</comment>
<evidence type="ECO:0000256" key="3">
    <source>
        <dbReference type="ARBA" id="ARBA00022989"/>
    </source>
</evidence>
<dbReference type="Pfam" id="PF26037">
    <property type="entry name" value="zf-RING_DCST1_C"/>
    <property type="match status" value="1"/>
</dbReference>
<accession>A0A9C5ZI89</accession>
<evidence type="ECO:0000313" key="9">
    <source>
        <dbReference type="RefSeq" id="XP_037896410.1"/>
    </source>
</evidence>
<dbReference type="AlphaFoldDB" id="A0A9C5ZI89"/>
<dbReference type="GO" id="GO:0016020">
    <property type="term" value="C:membrane"/>
    <property type="evidence" value="ECO:0007669"/>
    <property type="project" value="UniProtKB-SubCell"/>
</dbReference>
<evidence type="ECO:0000256" key="4">
    <source>
        <dbReference type="ARBA" id="ARBA00023136"/>
    </source>
</evidence>
<keyword evidence="3 5" id="KW-1133">Transmembrane helix</keyword>
<evidence type="ECO:0000256" key="1">
    <source>
        <dbReference type="ARBA" id="ARBA00004141"/>
    </source>
</evidence>
<feature type="domain" description="E3 ubiquitin-protein ligase DCST1-like C-terminal" evidence="7">
    <location>
        <begin position="649"/>
        <end position="690"/>
    </location>
</feature>
<reference evidence="9" key="1">
    <citation type="submission" date="2025-08" db="UniProtKB">
        <authorList>
            <consortium name="RefSeq"/>
        </authorList>
    </citation>
    <scope>IDENTIFICATION</scope>
    <source>
        <tissue evidence="9">Whole body pupa</tissue>
    </source>
</reference>
<keyword evidence="4 5" id="KW-0472">Membrane</keyword>
<evidence type="ECO:0000256" key="2">
    <source>
        <dbReference type="ARBA" id="ARBA00022692"/>
    </source>
</evidence>
<proteinExistence type="predicted"/>
<feature type="transmembrane region" description="Helical" evidence="5">
    <location>
        <begin position="454"/>
        <end position="474"/>
    </location>
</feature>
<dbReference type="InterPro" id="IPR012858">
    <property type="entry name" value="DC_STAMP-like"/>
</dbReference>
<organism evidence="8 9">
    <name type="scientific">Glossina fuscipes</name>
    <dbReference type="NCBI Taxonomy" id="7396"/>
    <lineage>
        <taxon>Eukaryota</taxon>
        <taxon>Metazoa</taxon>
        <taxon>Ecdysozoa</taxon>
        <taxon>Arthropoda</taxon>
        <taxon>Hexapoda</taxon>
        <taxon>Insecta</taxon>
        <taxon>Pterygota</taxon>
        <taxon>Neoptera</taxon>
        <taxon>Endopterygota</taxon>
        <taxon>Diptera</taxon>
        <taxon>Brachycera</taxon>
        <taxon>Muscomorpha</taxon>
        <taxon>Hippoboscoidea</taxon>
        <taxon>Glossinidae</taxon>
        <taxon>Glossina</taxon>
    </lineage>
</organism>
<feature type="transmembrane region" description="Helical" evidence="5">
    <location>
        <begin position="69"/>
        <end position="99"/>
    </location>
</feature>
<dbReference type="InterPro" id="IPR058842">
    <property type="entry name" value="DCST1_C"/>
</dbReference>
<dbReference type="InterPro" id="IPR051856">
    <property type="entry name" value="CSR-E3_Ligase_Protein"/>
</dbReference>
<feature type="transmembrane region" description="Helical" evidence="5">
    <location>
        <begin position="548"/>
        <end position="564"/>
    </location>
</feature>
<name>A0A9C5ZI89_9MUSC</name>
<feature type="domain" description="Dendritic cell-specific transmembrane protein-like" evidence="6">
    <location>
        <begin position="402"/>
        <end position="593"/>
    </location>
</feature>
<keyword evidence="2 5" id="KW-0812">Transmembrane</keyword>
<feature type="transmembrane region" description="Helical" evidence="5">
    <location>
        <begin position="37"/>
        <end position="57"/>
    </location>
</feature>
<evidence type="ECO:0000259" key="7">
    <source>
        <dbReference type="Pfam" id="PF26037"/>
    </source>
</evidence>
<protein>
    <submittedName>
        <fullName evidence="9">Protein sneaky</fullName>
    </submittedName>
</protein>
<keyword evidence="8" id="KW-1185">Reference proteome</keyword>
<evidence type="ECO:0000259" key="6">
    <source>
        <dbReference type="Pfam" id="PF07782"/>
    </source>
</evidence>
<evidence type="ECO:0000313" key="8">
    <source>
        <dbReference type="Proteomes" id="UP000092443"/>
    </source>
</evidence>
<gene>
    <name evidence="9" type="primary">LOC119641695</name>
</gene>
<dbReference type="Proteomes" id="UP000092443">
    <property type="component" value="Unplaced"/>
</dbReference>
<evidence type="ECO:0000256" key="5">
    <source>
        <dbReference type="SAM" id="Phobius"/>
    </source>
</evidence>
<sequence length="711" mass="83465">MFNIVSNNFREYLKRRYRPLYCIWYGRRKDTWRKTRFAINSVAGILIAWIICKLVLISFSFSKRNEERILWLSMGIVGLGFVFTDGVKCITLLVFVALVGKSGRSYLRALCFAYVIAGPIENLASNVGEVVRVFSCSTILTYNLTRTRFDLMTKPFQRTVYHMKEDIKEVQNTFNDLRNVTNAVHQEIMGEDPVTTTPPLSPITVANSFSNRTEPLSKGFVDSGLLPNAEYTQEKYKNKMKKRCIQQLDNGKDRCRQTFANSLQRCRDKMPFILKTLLCWPFKADFICNINFLGNPDSICDPSDAIPNNFGEAYADLADTENKLYTNGSDVSVSYKVISLESSPELQSAKETADAVMQEFNLKKRLFNAILRQLQRVLAFMILRVLWACVQYHSKYKKDVDFDNIYVTEYFKHVDERRLKEGKNPLLPLKKYERKNLVDTTEGWGRTKEEKRDIGYHLFQFFVEIFSGFFFLFLDHTIVVLLQIVREHSEIHFLQEGEHTIKFYIEGSGLIARLLRTTMHNFNMHETVHTELSNKQCLPNPNVLPSSFYYKLFSLYAIILILIYQSTAFLRLRRATCSYFYRKREKNRVLYLYNTLMKQRRILIKTMIKKAKLNSVNRRVRQQANLFLKLRFMYPRYFGWLKKFKVGRRKCVICDEFEDHSVVVCGNLQCGVCYCHECWSDMDRECLVCNGLISQDVIINFEEFFEEFIFE</sequence>
<dbReference type="PANTHER" id="PTHR21041">
    <property type="entry name" value="DENDRITIC CELL-SPECIFIC TRANSMEMBRANE PROTEIN"/>
    <property type="match status" value="1"/>
</dbReference>
<dbReference type="PANTHER" id="PTHR21041:SF17">
    <property type="entry name" value="E3 UBIQUITIN-PROTEIN LIGASE DCST1"/>
    <property type="match status" value="1"/>
</dbReference>
<dbReference type="Pfam" id="PF07782">
    <property type="entry name" value="DC_STAMP"/>
    <property type="match status" value="1"/>
</dbReference>
<dbReference type="GeneID" id="119641695"/>